<organism evidence="1">
    <name type="scientific">marine sediment metagenome</name>
    <dbReference type="NCBI Taxonomy" id="412755"/>
    <lineage>
        <taxon>unclassified sequences</taxon>
        <taxon>metagenomes</taxon>
        <taxon>ecological metagenomes</taxon>
    </lineage>
</organism>
<sequence>MISLSDFRTLVTHVLNGLGGPYVSADAISLVIRTCVYESDLYHLKQVGGGPARGFPQIELSTAKDILWRYLGLDRKSDLRERVHSIIGFDPVSLADDDYQLDLQLQGNMILGIVCCRLKYGMIPKPLPSKDDREGQGEYYKKWYNSSGGKGTAEDFAKVTAARGA</sequence>
<reference evidence="1" key="1">
    <citation type="journal article" date="2015" name="Nature">
        <title>Complex archaea that bridge the gap between prokaryotes and eukaryotes.</title>
        <authorList>
            <person name="Spang A."/>
            <person name="Saw J.H."/>
            <person name="Jorgensen S.L."/>
            <person name="Zaremba-Niedzwiedzka K."/>
            <person name="Martijn J."/>
            <person name="Lind A.E."/>
            <person name="van Eijk R."/>
            <person name="Schleper C."/>
            <person name="Guy L."/>
            <person name="Ettema T.J."/>
        </authorList>
    </citation>
    <scope>NUCLEOTIDE SEQUENCE</scope>
</reference>
<protein>
    <submittedName>
        <fullName evidence="1">Uncharacterized protein</fullName>
    </submittedName>
</protein>
<gene>
    <name evidence="1" type="ORF">LCGC14_1183560</name>
</gene>
<evidence type="ECO:0000313" key="1">
    <source>
        <dbReference type="EMBL" id="KKM95894.1"/>
    </source>
</evidence>
<proteinExistence type="predicted"/>
<accession>A0A0F9LLI8</accession>
<dbReference type="EMBL" id="LAZR01005950">
    <property type="protein sequence ID" value="KKM95894.1"/>
    <property type="molecule type" value="Genomic_DNA"/>
</dbReference>
<dbReference type="AlphaFoldDB" id="A0A0F9LLI8"/>
<name>A0A0F9LLI8_9ZZZZ</name>
<comment type="caution">
    <text evidence="1">The sequence shown here is derived from an EMBL/GenBank/DDBJ whole genome shotgun (WGS) entry which is preliminary data.</text>
</comment>